<evidence type="ECO:0000313" key="1">
    <source>
        <dbReference type="EMBL" id="KJB60577.1"/>
    </source>
</evidence>
<dbReference type="AlphaFoldDB" id="A0A0D2QRF3"/>
<evidence type="ECO:0000313" key="2">
    <source>
        <dbReference type="Proteomes" id="UP000032304"/>
    </source>
</evidence>
<gene>
    <name evidence="1" type="ORF">B456_009G313200</name>
</gene>
<protein>
    <submittedName>
        <fullName evidence="1">Uncharacterized protein</fullName>
    </submittedName>
</protein>
<dbReference type="Proteomes" id="UP000032304">
    <property type="component" value="Chromosome 9"/>
</dbReference>
<name>A0A0D2QRF3_GOSRA</name>
<accession>A0A0D2QRF3</accession>
<reference evidence="1 2" key="1">
    <citation type="journal article" date="2012" name="Nature">
        <title>Repeated polyploidization of Gossypium genomes and the evolution of spinnable cotton fibres.</title>
        <authorList>
            <person name="Paterson A.H."/>
            <person name="Wendel J.F."/>
            <person name="Gundlach H."/>
            <person name="Guo H."/>
            <person name="Jenkins J."/>
            <person name="Jin D."/>
            <person name="Llewellyn D."/>
            <person name="Showmaker K.C."/>
            <person name="Shu S."/>
            <person name="Udall J."/>
            <person name="Yoo M.J."/>
            <person name="Byers R."/>
            <person name="Chen W."/>
            <person name="Doron-Faigenboim A."/>
            <person name="Duke M.V."/>
            <person name="Gong L."/>
            <person name="Grimwood J."/>
            <person name="Grover C."/>
            <person name="Grupp K."/>
            <person name="Hu G."/>
            <person name="Lee T.H."/>
            <person name="Li J."/>
            <person name="Lin L."/>
            <person name="Liu T."/>
            <person name="Marler B.S."/>
            <person name="Page J.T."/>
            <person name="Roberts A.W."/>
            <person name="Romanel E."/>
            <person name="Sanders W.S."/>
            <person name="Szadkowski E."/>
            <person name="Tan X."/>
            <person name="Tang H."/>
            <person name="Xu C."/>
            <person name="Wang J."/>
            <person name="Wang Z."/>
            <person name="Zhang D."/>
            <person name="Zhang L."/>
            <person name="Ashrafi H."/>
            <person name="Bedon F."/>
            <person name="Bowers J.E."/>
            <person name="Brubaker C.L."/>
            <person name="Chee P.W."/>
            <person name="Das S."/>
            <person name="Gingle A.R."/>
            <person name="Haigler C.H."/>
            <person name="Harker D."/>
            <person name="Hoffmann L.V."/>
            <person name="Hovav R."/>
            <person name="Jones D.C."/>
            <person name="Lemke C."/>
            <person name="Mansoor S."/>
            <person name="ur Rahman M."/>
            <person name="Rainville L.N."/>
            <person name="Rambani A."/>
            <person name="Reddy U.K."/>
            <person name="Rong J.K."/>
            <person name="Saranga Y."/>
            <person name="Scheffler B.E."/>
            <person name="Scheffler J.A."/>
            <person name="Stelly D.M."/>
            <person name="Triplett B.A."/>
            <person name="Van Deynze A."/>
            <person name="Vaslin M.F."/>
            <person name="Waghmare V.N."/>
            <person name="Walford S.A."/>
            <person name="Wright R.J."/>
            <person name="Zaki E.A."/>
            <person name="Zhang T."/>
            <person name="Dennis E.S."/>
            <person name="Mayer K.F."/>
            <person name="Peterson D.G."/>
            <person name="Rokhsar D.S."/>
            <person name="Wang X."/>
            <person name="Schmutz J."/>
        </authorList>
    </citation>
    <scope>NUCLEOTIDE SEQUENCE [LARGE SCALE GENOMIC DNA]</scope>
</reference>
<organism evidence="1 2">
    <name type="scientific">Gossypium raimondii</name>
    <name type="common">Peruvian cotton</name>
    <name type="synonym">Gossypium klotzschianum subsp. raimondii</name>
    <dbReference type="NCBI Taxonomy" id="29730"/>
    <lineage>
        <taxon>Eukaryota</taxon>
        <taxon>Viridiplantae</taxon>
        <taxon>Streptophyta</taxon>
        <taxon>Embryophyta</taxon>
        <taxon>Tracheophyta</taxon>
        <taxon>Spermatophyta</taxon>
        <taxon>Magnoliopsida</taxon>
        <taxon>eudicotyledons</taxon>
        <taxon>Gunneridae</taxon>
        <taxon>Pentapetalae</taxon>
        <taxon>rosids</taxon>
        <taxon>malvids</taxon>
        <taxon>Malvales</taxon>
        <taxon>Malvaceae</taxon>
        <taxon>Malvoideae</taxon>
        <taxon>Gossypium</taxon>
    </lineage>
</organism>
<dbReference type="EMBL" id="CM001748">
    <property type="protein sequence ID" value="KJB60577.1"/>
    <property type="molecule type" value="Genomic_DNA"/>
</dbReference>
<dbReference type="Gramene" id="KJB60577">
    <property type="protein sequence ID" value="KJB60577"/>
    <property type="gene ID" value="B456_009G313200"/>
</dbReference>
<keyword evidence="2" id="KW-1185">Reference proteome</keyword>
<proteinExistence type="predicted"/>
<sequence>MKSFPIHSLLILLPKEEILKVKKKAIILIIMIIINFQNCQRSETHQSHMEPQIFASISTFVMSCLSFSDNLPILEPNRSFLQYHVRLKCLPIPKGNGEKT</sequence>